<dbReference type="AlphaFoldDB" id="A0A1T5BVF0"/>
<reference evidence="2" key="1">
    <citation type="submission" date="2017-02" db="EMBL/GenBank/DDBJ databases">
        <authorList>
            <person name="Varghese N."/>
            <person name="Submissions S."/>
        </authorList>
    </citation>
    <scope>NUCLEOTIDE SEQUENCE [LARGE SCALE GENOMIC DNA]</scope>
    <source>
        <strain evidence="2">DSM 22270</strain>
    </source>
</reference>
<keyword evidence="2" id="KW-1185">Reference proteome</keyword>
<evidence type="ECO:0008006" key="3">
    <source>
        <dbReference type="Google" id="ProtNLM"/>
    </source>
</evidence>
<dbReference type="Proteomes" id="UP000190897">
    <property type="component" value="Unassembled WGS sequence"/>
</dbReference>
<evidence type="ECO:0000313" key="1">
    <source>
        <dbReference type="EMBL" id="SKB51308.1"/>
    </source>
</evidence>
<dbReference type="OrthoDB" id="736172at2"/>
<accession>A0A1T5BVF0</accession>
<evidence type="ECO:0000313" key="2">
    <source>
        <dbReference type="Proteomes" id="UP000190897"/>
    </source>
</evidence>
<dbReference type="PROSITE" id="PS51257">
    <property type="entry name" value="PROKAR_LIPOPROTEIN"/>
    <property type="match status" value="1"/>
</dbReference>
<dbReference type="EMBL" id="FUZA01000001">
    <property type="protein sequence ID" value="SKB51308.1"/>
    <property type="molecule type" value="Genomic_DNA"/>
</dbReference>
<gene>
    <name evidence="1" type="ORF">SAMN05660293_00652</name>
</gene>
<sequence length="404" mass="45477">MNPAKRGASRLFIAILISFFGCNTEKPGKQGDTDKKYSIYAMMKDGKEYISQVDSIASGTLDPSEGAKVAPAPLYYDLIVRDGHYYRVDWKTGRFIKIAIINNVFTEEASLQLDGFKNLENYNWISADTILLIGCDATMQKVRFAKVHVKEMQAVQGSVPIPSPFGTFNSMSVGFSKLENDRLLIGYTYHTTHALKGYTTSDTVYTEVLHYPDMRSVGRMKDIRSAYPGGINTNQSHDFTDEKGDFYFIACPGIALGNNPDKPTAIFRIKKGQGQIDPEYFFNISASPIRNHGYGLWYIGNGKAIVRTERKGLFTGMKDHYRVPHMDFFVLDLASKSTTRLNLPLDKGTARQCVLVENGLVYITVNSDAEGSYVWIYNPKSNELRKGLKFEGDVDYILRLERLN</sequence>
<organism evidence="1 2">
    <name type="scientific">Dyadobacter psychrophilus</name>
    <dbReference type="NCBI Taxonomy" id="651661"/>
    <lineage>
        <taxon>Bacteria</taxon>
        <taxon>Pseudomonadati</taxon>
        <taxon>Bacteroidota</taxon>
        <taxon>Cytophagia</taxon>
        <taxon>Cytophagales</taxon>
        <taxon>Spirosomataceae</taxon>
        <taxon>Dyadobacter</taxon>
    </lineage>
</organism>
<name>A0A1T5BVF0_9BACT</name>
<dbReference type="RefSeq" id="WP_082213211.1">
    <property type="nucleotide sequence ID" value="NZ_FUZA01000001.1"/>
</dbReference>
<dbReference type="STRING" id="651661.SAMN05660293_00652"/>
<proteinExistence type="predicted"/>
<protein>
    <recommendedName>
        <fullName evidence="3">DUF4374 domain-containing protein</fullName>
    </recommendedName>
</protein>